<dbReference type="EMBL" id="HBUF01601948">
    <property type="protein sequence ID" value="CAG6776337.1"/>
    <property type="molecule type" value="Transcribed_RNA"/>
</dbReference>
<dbReference type="EMBL" id="HBUF01251854">
    <property type="protein sequence ID" value="CAG6680295.1"/>
    <property type="molecule type" value="Transcribed_RNA"/>
</dbReference>
<evidence type="ECO:0000313" key="1">
    <source>
        <dbReference type="EMBL" id="CAG6776338.1"/>
    </source>
</evidence>
<sequence length="109" mass="12573">MAPGYSFLTHVQLELISDHPQHMSQTLVLVLTFVRVLRDTTQQQAHPAAVLFRIIQTLLDLCLTSLQLNVLLFNICLTFLQSFHCRFNFDNLLHHHTLENLEGTFQDGE</sequence>
<organism evidence="1">
    <name type="scientific">Cacopsylla melanoneura</name>
    <dbReference type="NCBI Taxonomy" id="428564"/>
    <lineage>
        <taxon>Eukaryota</taxon>
        <taxon>Metazoa</taxon>
        <taxon>Ecdysozoa</taxon>
        <taxon>Arthropoda</taxon>
        <taxon>Hexapoda</taxon>
        <taxon>Insecta</taxon>
        <taxon>Pterygota</taxon>
        <taxon>Neoptera</taxon>
        <taxon>Paraneoptera</taxon>
        <taxon>Hemiptera</taxon>
        <taxon>Sternorrhyncha</taxon>
        <taxon>Psylloidea</taxon>
        <taxon>Psyllidae</taxon>
        <taxon>Psyllinae</taxon>
        <taxon>Cacopsylla</taxon>
    </lineage>
</organism>
<dbReference type="AlphaFoldDB" id="A0A8D9F3J2"/>
<proteinExistence type="predicted"/>
<protein>
    <submittedName>
        <fullName evidence="1">Uncharacterized protein</fullName>
    </submittedName>
</protein>
<dbReference type="EMBL" id="HBUF01251855">
    <property type="protein sequence ID" value="CAG6680296.1"/>
    <property type="molecule type" value="Transcribed_RNA"/>
</dbReference>
<accession>A0A8D9F3J2</accession>
<reference evidence="1" key="1">
    <citation type="submission" date="2021-05" db="EMBL/GenBank/DDBJ databases">
        <authorList>
            <person name="Alioto T."/>
            <person name="Alioto T."/>
            <person name="Gomez Garrido J."/>
        </authorList>
    </citation>
    <scope>NUCLEOTIDE SEQUENCE</scope>
</reference>
<name>A0A8D9F3J2_9HEMI</name>
<dbReference type="EMBL" id="HBUF01601949">
    <property type="protein sequence ID" value="CAG6776338.1"/>
    <property type="molecule type" value="Transcribed_RNA"/>
</dbReference>